<dbReference type="NCBIfam" id="TIGR00639">
    <property type="entry name" value="PurN"/>
    <property type="match status" value="1"/>
</dbReference>
<dbReference type="InterPro" id="IPR036477">
    <property type="entry name" value="Formyl_transf_N_sf"/>
</dbReference>
<dbReference type="OrthoDB" id="5575075at2759"/>
<dbReference type="SUPFAM" id="SSF53328">
    <property type="entry name" value="Formyltransferase"/>
    <property type="match status" value="1"/>
</dbReference>
<evidence type="ECO:0000313" key="11">
    <source>
        <dbReference type="EMBL" id="SGZ38684.1"/>
    </source>
</evidence>
<evidence type="ECO:0000256" key="3">
    <source>
        <dbReference type="ARBA" id="ARBA00022076"/>
    </source>
</evidence>
<proteinExistence type="inferred from homology"/>
<dbReference type="VEuPathDB" id="FungiDB:HGUI_00884"/>
<comment type="pathway">
    <text evidence="1">Purine metabolism; IMP biosynthesis via de novo pathway; N(2)-formyl-N(1)-(5-phospho-D-ribosyl)glycinamide from N(1)-(5-phospho-D-ribosyl)glycinamide (10-formyl THF route): step 1/1.</text>
</comment>
<dbReference type="InterPro" id="IPR004607">
    <property type="entry name" value="GART"/>
</dbReference>
<feature type="domain" description="Formyl transferase N-terminal" evidence="10">
    <location>
        <begin position="46"/>
        <end position="253"/>
    </location>
</feature>
<dbReference type="EMBL" id="FQNF01000011">
    <property type="protein sequence ID" value="SGZ38684.1"/>
    <property type="molecule type" value="Genomic_DNA"/>
</dbReference>
<comment type="catalytic activity">
    <reaction evidence="9">
        <text>N(1)-(5-phospho-beta-D-ribosyl)glycinamide + (6R)-10-formyltetrahydrofolate = N(2)-formyl-N(1)-(5-phospho-beta-D-ribosyl)glycinamide + (6S)-5,6,7,8-tetrahydrofolate + H(+)</text>
        <dbReference type="Rhea" id="RHEA:15053"/>
        <dbReference type="ChEBI" id="CHEBI:15378"/>
        <dbReference type="ChEBI" id="CHEBI:57453"/>
        <dbReference type="ChEBI" id="CHEBI:143788"/>
        <dbReference type="ChEBI" id="CHEBI:147286"/>
        <dbReference type="ChEBI" id="CHEBI:195366"/>
        <dbReference type="EC" id="2.1.2.2"/>
    </reaction>
</comment>
<evidence type="ECO:0000313" key="12">
    <source>
        <dbReference type="Proteomes" id="UP000183365"/>
    </source>
</evidence>
<dbReference type="GO" id="GO:0046084">
    <property type="term" value="P:adenine biosynthetic process"/>
    <property type="evidence" value="ECO:0007669"/>
    <property type="project" value="EnsemblFungi"/>
</dbReference>
<sequence length="261" mass="28941">MFCHSANRGGYALAAGIGLITGILINQNKELFKSLKLTKRKKNAKKRITVLISGSGSNLQAIIDSIENGTISDAEIVSVISSSKKAYGLTRASNKSIPTQVHSLYPYYKGVPKEDTELRKQKRVDYEIKLADIINDTNPDIVVCAGWLLILGSDCLKRINKNIPIINLHPALPGAFDGTVHAIDMAYETALKVKKEKNENFTAGCMCHYVIEDVDKGEPIVIKKLVIDTNKETLEQYEERLHKTEHIAIVEATNKVLSHKK</sequence>
<dbReference type="FunFam" id="3.40.50.170:FF:000009">
    <property type="entry name" value="Phosphoribosylglycinamide formyltransferase (Eurofung)"/>
    <property type="match status" value="1"/>
</dbReference>
<reference evidence="12" key="1">
    <citation type="submission" date="2016-11" db="EMBL/GenBank/DDBJ databases">
        <authorList>
            <person name="Guldener U."/>
        </authorList>
    </citation>
    <scope>NUCLEOTIDE SEQUENCE [LARGE SCALE GENOMIC DNA]</scope>
</reference>
<keyword evidence="4 11" id="KW-0808">Transferase</keyword>
<evidence type="ECO:0000256" key="9">
    <source>
        <dbReference type="ARBA" id="ARBA00047664"/>
    </source>
</evidence>
<evidence type="ECO:0000256" key="2">
    <source>
        <dbReference type="ARBA" id="ARBA00012254"/>
    </source>
</evidence>
<dbReference type="AlphaFoldDB" id="A0A1L0AYR7"/>
<evidence type="ECO:0000256" key="1">
    <source>
        <dbReference type="ARBA" id="ARBA00005054"/>
    </source>
</evidence>
<accession>A0A1L0AYR7</accession>
<dbReference type="InterPro" id="IPR002376">
    <property type="entry name" value="Formyl_transf_N"/>
</dbReference>
<comment type="similarity">
    <text evidence="6">Belongs to the GART family.</text>
</comment>
<dbReference type="Proteomes" id="UP000183365">
    <property type="component" value="Unassembled WGS sequence"/>
</dbReference>
<evidence type="ECO:0000256" key="5">
    <source>
        <dbReference type="ARBA" id="ARBA00022755"/>
    </source>
</evidence>
<dbReference type="EC" id="2.1.2.2" evidence="2"/>
<name>A0A1L0AYR7_9ASCO</name>
<organism evidence="11 12">
    <name type="scientific">Hanseniaspora guilliermondii</name>
    <dbReference type="NCBI Taxonomy" id="56406"/>
    <lineage>
        <taxon>Eukaryota</taxon>
        <taxon>Fungi</taxon>
        <taxon>Dikarya</taxon>
        <taxon>Ascomycota</taxon>
        <taxon>Saccharomycotina</taxon>
        <taxon>Saccharomycetes</taxon>
        <taxon>Saccharomycodales</taxon>
        <taxon>Saccharomycodaceae</taxon>
        <taxon>Hanseniaspora</taxon>
    </lineage>
</organism>
<dbReference type="GO" id="GO:0006189">
    <property type="term" value="P:'de novo' IMP biosynthetic process"/>
    <property type="evidence" value="ECO:0007669"/>
    <property type="project" value="EnsemblFungi"/>
</dbReference>
<evidence type="ECO:0000256" key="8">
    <source>
        <dbReference type="ARBA" id="ARBA00041682"/>
    </source>
</evidence>
<evidence type="ECO:0000256" key="7">
    <source>
        <dbReference type="ARBA" id="ARBA00041324"/>
    </source>
</evidence>
<evidence type="ECO:0000256" key="6">
    <source>
        <dbReference type="ARBA" id="ARBA00038440"/>
    </source>
</evidence>
<keyword evidence="5" id="KW-0658">Purine biosynthesis</keyword>
<dbReference type="GO" id="GO:0005737">
    <property type="term" value="C:cytoplasm"/>
    <property type="evidence" value="ECO:0007669"/>
    <property type="project" value="TreeGrafter"/>
</dbReference>
<dbReference type="GO" id="GO:0004644">
    <property type="term" value="F:phosphoribosylglycinamide formyltransferase activity"/>
    <property type="evidence" value="ECO:0007669"/>
    <property type="project" value="UniProtKB-EC"/>
</dbReference>
<dbReference type="Gene3D" id="3.40.50.170">
    <property type="entry name" value="Formyl transferase, N-terminal domain"/>
    <property type="match status" value="1"/>
</dbReference>
<dbReference type="PANTHER" id="PTHR43369">
    <property type="entry name" value="PHOSPHORIBOSYLGLYCINAMIDE FORMYLTRANSFERASE"/>
    <property type="match status" value="1"/>
</dbReference>
<protein>
    <recommendedName>
        <fullName evidence="3">Phosphoribosylglycinamide formyltransferase</fullName>
        <ecNumber evidence="2">2.1.2.2</ecNumber>
    </recommendedName>
    <alternativeName>
        <fullName evidence="8">5'-phosphoribosylglycinamide transformylase</fullName>
    </alternativeName>
    <alternativeName>
        <fullName evidence="7">GAR transformylase</fullName>
    </alternativeName>
</protein>
<dbReference type="Pfam" id="PF00551">
    <property type="entry name" value="Formyl_trans_N"/>
    <property type="match status" value="1"/>
</dbReference>
<evidence type="ECO:0000256" key="4">
    <source>
        <dbReference type="ARBA" id="ARBA00022679"/>
    </source>
</evidence>
<evidence type="ECO:0000259" key="10">
    <source>
        <dbReference type="Pfam" id="PF00551"/>
    </source>
</evidence>
<gene>
    <name evidence="11" type="ORF">HGUI_00884</name>
</gene>
<dbReference type="PANTHER" id="PTHR43369:SF2">
    <property type="entry name" value="PHOSPHORIBOSYLGLYCINAMIDE FORMYLTRANSFERASE"/>
    <property type="match status" value="1"/>
</dbReference>
<keyword evidence="12" id="KW-1185">Reference proteome</keyword>